<comment type="caution">
    <text evidence="2">The sequence shown here is derived from an EMBL/GenBank/DDBJ whole genome shotgun (WGS) entry which is preliminary data.</text>
</comment>
<protein>
    <recommendedName>
        <fullName evidence="4">Lipoprotein</fullName>
    </recommendedName>
</protein>
<dbReference type="eggNOG" id="COG2755">
    <property type="taxonomic scope" value="Bacteria"/>
</dbReference>
<dbReference type="STRING" id="443152.MDG893_05279"/>
<dbReference type="Proteomes" id="UP000005856">
    <property type="component" value="Unassembled WGS sequence"/>
</dbReference>
<accession>A6F060</accession>
<evidence type="ECO:0000313" key="3">
    <source>
        <dbReference type="Proteomes" id="UP000005856"/>
    </source>
</evidence>
<sequence>MKTIIRQGTRAPAALFSVFAALLFLAGCNSGESTEALPNTGGGSNTVSYSGPAPATDDVLNFKRSVWDELSGQNKCGACHNAGGQSPQFVHEGDINIAYAQANTIVNLSDPSQSEMVTKVAGGHNCWTTSVTACTDLLTVYISNWAGGSEGSVKTVELRAPNIQDVNNTLTFPSDADDFANTIYPVLTQYCSDCHTSNGQTPYIASSDVDIAYDQSKSRIDLNDGKDPVTDEWILTDEASSRLVERLRDDRHNCWDADCLDSATEMLAAIQAFIDRLGDPEPIPSNLVTSKALNLANDGLLANAGGRYEDNVIALYEFKAGEGPTAFDTSGISPPLDLTLSGNVGWVGGWGIDIGPAFETEEGDMIRAGKAQAPPLTAANCTPC</sequence>
<evidence type="ECO:0000256" key="1">
    <source>
        <dbReference type="SAM" id="SignalP"/>
    </source>
</evidence>
<dbReference type="EMBL" id="ABCP01000012">
    <property type="protein sequence ID" value="EDM47792.1"/>
    <property type="molecule type" value="Genomic_DNA"/>
</dbReference>
<evidence type="ECO:0008006" key="4">
    <source>
        <dbReference type="Google" id="ProtNLM"/>
    </source>
</evidence>
<gene>
    <name evidence="2" type="ORF">MDG893_05279</name>
</gene>
<evidence type="ECO:0000313" key="2">
    <source>
        <dbReference type="EMBL" id="EDM47792.1"/>
    </source>
</evidence>
<dbReference type="RefSeq" id="WP_007153656.1">
    <property type="nucleotide sequence ID" value="NZ_ABCP01000012.1"/>
</dbReference>
<keyword evidence="1" id="KW-0732">Signal</keyword>
<proteinExistence type="predicted"/>
<dbReference type="PROSITE" id="PS51257">
    <property type="entry name" value="PROKAR_LIPOPROTEIN"/>
    <property type="match status" value="1"/>
</dbReference>
<dbReference type="AlphaFoldDB" id="A6F060"/>
<reference evidence="2 3" key="1">
    <citation type="submission" date="2007-06" db="EMBL/GenBank/DDBJ databases">
        <authorList>
            <person name="Green D."/>
            <person name="Ferriera S."/>
            <person name="Johnson J."/>
            <person name="Kravitz S."/>
            <person name="Beeson K."/>
            <person name="Sutton G."/>
            <person name="Rogers Y.-H."/>
            <person name="Friedman R."/>
            <person name="Frazier M."/>
            <person name="Venter J.C."/>
        </authorList>
    </citation>
    <scope>NUCLEOTIDE SEQUENCE [LARGE SCALE GENOMIC DNA]</scope>
    <source>
        <strain evidence="2 3">DG893</strain>
    </source>
</reference>
<name>A6F060_9GAMM</name>
<organism evidence="2 3">
    <name type="scientific">Marinobacter algicola DG893</name>
    <dbReference type="NCBI Taxonomy" id="443152"/>
    <lineage>
        <taxon>Bacteria</taxon>
        <taxon>Pseudomonadati</taxon>
        <taxon>Pseudomonadota</taxon>
        <taxon>Gammaproteobacteria</taxon>
        <taxon>Pseudomonadales</taxon>
        <taxon>Marinobacteraceae</taxon>
        <taxon>Marinobacter</taxon>
    </lineage>
</organism>
<feature type="signal peptide" evidence="1">
    <location>
        <begin position="1"/>
        <end position="26"/>
    </location>
</feature>
<feature type="chain" id="PRO_5002693790" description="Lipoprotein" evidence="1">
    <location>
        <begin position="27"/>
        <end position="384"/>
    </location>
</feature>
<keyword evidence="3" id="KW-1185">Reference proteome</keyword>